<reference evidence="3" key="1">
    <citation type="journal article" date="2011" name="Nat. Commun.">
        <title>Effector diversification within compartments of the Leptosphaeria maculans genome affected by Repeat-Induced Point mutations.</title>
        <authorList>
            <person name="Rouxel T."/>
            <person name="Grandaubert J."/>
            <person name="Hane J.K."/>
            <person name="Hoede C."/>
            <person name="van de Wouw A.P."/>
            <person name="Couloux A."/>
            <person name="Dominguez V."/>
            <person name="Anthouard V."/>
            <person name="Bally P."/>
            <person name="Bourras S."/>
            <person name="Cozijnsen A.J."/>
            <person name="Ciuffetti L.M."/>
            <person name="Degrave A."/>
            <person name="Dilmaghani A."/>
            <person name="Duret L."/>
            <person name="Fudal I."/>
            <person name="Goodwin S.B."/>
            <person name="Gout L."/>
            <person name="Glaser N."/>
            <person name="Linglin J."/>
            <person name="Kema G.H.J."/>
            <person name="Lapalu N."/>
            <person name="Lawrence C.B."/>
            <person name="May K."/>
            <person name="Meyer M."/>
            <person name="Ollivier B."/>
            <person name="Poulain J."/>
            <person name="Schoch C.L."/>
            <person name="Simon A."/>
            <person name="Spatafora J.W."/>
            <person name="Stachowiak A."/>
            <person name="Turgeon B.G."/>
            <person name="Tyler B.M."/>
            <person name="Vincent D."/>
            <person name="Weissenbach J."/>
            <person name="Amselem J."/>
            <person name="Quesneville H."/>
            <person name="Oliver R.P."/>
            <person name="Wincker P."/>
            <person name="Balesdent M.-H."/>
            <person name="Howlett B.J."/>
        </authorList>
    </citation>
    <scope>NUCLEOTIDE SEQUENCE [LARGE SCALE GENOMIC DNA]</scope>
    <source>
        <strain evidence="3">JN3 / isolate v23.1.3 / race Av1-4-5-6-7-8</strain>
    </source>
</reference>
<dbReference type="EMBL" id="FP929132">
    <property type="protein sequence ID" value="CBX97875.1"/>
    <property type="molecule type" value="Genomic_DNA"/>
</dbReference>
<gene>
    <name evidence="2" type="ORF">LEMA_uP092840.1</name>
</gene>
<keyword evidence="3" id="KW-1185">Reference proteome</keyword>
<organism evidence="3">
    <name type="scientific">Leptosphaeria maculans (strain JN3 / isolate v23.1.3 / race Av1-4-5-6-7-8)</name>
    <name type="common">Blackleg fungus</name>
    <name type="synonym">Phoma lingam</name>
    <dbReference type="NCBI Taxonomy" id="985895"/>
    <lineage>
        <taxon>Eukaryota</taxon>
        <taxon>Fungi</taxon>
        <taxon>Dikarya</taxon>
        <taxon>Ascomycota</taxon>
        <taxon>Pezizomycotina</taxon>
        <taxon>Dothideomycetes</taxon>
        <taxon>Pleosporomycetidae</taxon>
        <taxon>Pleosporales</taxon>
        <taxon>Pleosporineae</taxon>
        <taxon>Leptosphaeriaceae</taxon>
        <taxon>Plenodomus</taxon>
        <taxon>Plenodomus lingam/Leptosphaeria maculans species complex</taxon>
    </lineage>
</organism>
<evidence type="ECO:0000313" key="3">
    <source>
        <dbReference type="Proteomes" id="UP000002668"/>
    </source>
</evidence>
<protein>
    <submittedName>
        <fullName evidence="2">Predicted protein</fullName>
    </submittedName>
</protein>
<dbReference type="VEuPathDB" id="FungiDB:LEMA_uP092840.1"/>
<evidence type="ECO:0000313" key="2">
    <source>
        <dbReference type="EMBL" id="CBX97875.1"/>
    </source>
</evidence>
<feature type="region of interest" description="Disordered" evidence="1">
    <location>
        <begin position="1"/>
        <end position="26"/>
    </location>
</feature>
<dbReference type="AlphaFoldDB" id="E5A2S9"/>
<accession>E5A2S9</accession>
<dbReference type="Proteomes" id="UP000002668">
    <property type="component" value="Genome"/>
</dbReference>
<feature type="compositionally biased region" description="Basic and acidic residues" evidence="1">
    <location>
        <begin position="1"/>
        <end position="10"/>
    </location>
</feature>
<dbReference type="InParanoid" id="E5A2S9"/>
<proteinExistence type="predicted"/>
<sequence>MNPRRRDVYRRGSTSTPAAPSNQQKKSPYNLWIPEYLPIVTVRCRSASMTKYRYRYTKDGIKKRGNSLLDLDYMLSILYV</sequence>
<dbReference type="HOGENOM" id="CLU_2590192_0_0_1"/>
<feature type="compositionally biased region" description="Polar residues" evidence="1">
    <location>
        <begin position="12"/>
        <end position="26"/>
    </location>
</feature>
<evidence type="ECO:0000256" key="1">
    <source>
        <dbReference type="SAM" id="MobiDB-lite"/>
    </source>
</evidence>
<name>E5A2S9_LEPMJ</name>